<protein>
    <submittedName>
        <fullName evidence="2">Sugar phosphate isomerase/epimerase</fullName>
    </submittedName>
</protein>
<dbReference type="Pfam" id="PF01261">
    <property type="entry name" value="AP_endonuc_2"/>
    <property type="match status" value="1"/>
</dbReference>
<dbReference type="KEGG" id="rgr:FZ934_08460"/>
<dbReference type="RefSeq" id="WP_153270701.1">
    <property type="nucleotide sequence ID" value="NZ_CP043498.1"/>
</dbReference>
<dbReference type="GO" id="GO:0016853">
    <property type="term" value="F:isomerase activity"/>
    <property type="evidence" value="ECO:0007669"/>
    <property type="project" value="UniProtKB-KW"/>
</dbReference>
<dbReference type="AlphaFoldDB" id="A0A5Q0C9V8"/>
<dbReference type="Gene3D" id="3.20.20.150">
    <property type="entry name" value="Divalent-metal-dependent TIM barrel enzymes"/>
    <property type="match status" value="1"/>
</dbReference>
<dbReference type="OrthoDB" id="6629724at2"/>
<evidence type="ECO:0000259" key="1">
    <source>
        <dbReference type="Pfam" id="PF01261"/>
    </source>
</evidence>
<dbReference type="InterPro" id="IPR036237">
    <property type="entry name" value="Xyl_isomerase-like_sf"/>
</dbReference>
<dbReference type="InterPro" id="IPR050312">
    <property type="entry name" value="IolE/XylAMocC-like"/>
</dbReference>
<accession>A0A5Q0C9V8</accession>
<dbReference type="PANTHER" id="PTHR12110">
    <property type="entry name" value="HYDROXYPYRUVATE ISOMERASE"/>
    <property type="match status" value="1"/>
</dbReference>
<dbReference type="SUPFAM" id="SSF51658">
    <property type="entry name" value="Xylose isomerase-like"/>
    <property type="match status" value="1"/>
</dbReference>
<gene>
    <name evidence="2" type="ORF">FZ934_08460</name>
</gene>
<evidence type="ECO:0000313" key="2">
    <source>
        <dbReference type="EMBL" id="QFY60459.1"/>
    </source>
</evidence>
<dbReference type="PANTHER" id="PTHR12110:SF21">
    <property type="entry name" value="XYLOSE ISOMERASE-LIKE TIM BARREL DOMAIN-CONTAINING PROTEIN"/>
    <property type="match status" value="1"/>
</dbReference>
<organism evidence="2 3">
    <name type="scientific">Rhizobium grahamii</name>
    <dbReference type="NCBI Taxonomy" id="1120045"/>
    <lineage>
        <taxon>Bacteria</taxon>
        <taxon>Pseudomonadati</taxon>
        <taxon>Pseudomonadota</taxon>
        <taxon>Alphaproteobacteria</taxon>
        <taxon>Hyphomicrobiales</taxon>
        <taxon>Rhizobiaceae</taxon>
        <taxon>Rhizobium/Agrobacterium group</taxon>
        <taxon>Rhizobium</taxon>
    </lineage>
</organism>
<proteinExistence type="predicted"/>
<dbReference type="InterPro" id="IPR013022">
    <property type="entry name" value="Xyl_isomerase-like_TIM-brl"/>
</dbReference>
<keyword evidence="3" id="KW-1185">Reference proteome</keyword>
<sequence length="267" mass="28987">MFRTSFHTGFMVGYSASDAVRIIRDHGYDAVELNAETLPWAQAHIGPETSASERGELAKLGPFAAISAHNSDFGLKDEARRLAAVDWTLKLIEQAPDYGVSTVHVIPGNDAELESLYASLSAAVEAAEKHGVTLGLEPIVGQRIGTTSGTIDALKRVPGLRVNFDPSHLQIMEHDIPGAIRTLGDHACHVHIKDAIGVPDKWAFVKLGAGDIDFVDMFRVLKEKSFNGYVSVEHESHYFSDDKRGVEQVLAESLAFIRAAEKQAEAG</sequence>
<name>A0A5Q0C9V8_9HYPH</name>
<keyword evidence="2" id="KW-0413">Isomerase</keyword>
<evidence type="ECO:0000313" key="3">
    <source>
        <dbReference type="Proteomes" id="UP000326881"/>
    </source>
</evidence>
<dbReference type="EMBL" id="CP043498">
    <property type="protein sequence ID" value="QFY60459.1"/>
    <property type="molecule type" value="Genomic_DNA"/>
</dbReference>
<reference evidence="2 3" key="1">
    <citation type="submission" date="2019-08" db="EMBL/GenBank/DDBJ databases">
        <title>Prosopis cineraria nodule microbiome.</title>
        <authorList>
            <person name="Ali R."/>
            <person name="Chaluvadi S.R."/>
            <person name="Wang X."/>
        </authorList>
    </citation>
    <scope>NUCLEOTIDE SEQUENCE [LARGE SCALE GENOMIC DNA]</scope>
    <source>
        <strain evidence="2 3">BG7</strain>
    </source>
</reference>
<dbReference type="Proteomes" id="UP000326881">
    <property type="component" value="Chromosome"/>
</dbReference>
<feature type="domain" description="Xylose isomerase-like TIM barrel" evidence="1">
    <location>
        <begin position="21"/>
        <end position="259"/>
    </location>
</feature>